<feature type="signal peptide" evidence="1">
    <location>
        <begin position="1"/>
        <end position="19"/>
    </location>
</feature>
<protein>
    <submittedName>
        <fullName evidence="3">Porin family protein</fullName>
    </submittedName>
</protein>
<name>A0AB33IYW8_9BACT</name>
<dbReference type="EMBL" id="AP035786">
    <property type="protein sequence ID" value="BFO74928.1"/>
    <property type="molecule type" value="Genomic_DNA"/>
</dbReference>
<sequence>MKRLMLFFVLVTSFVTTQAQSRQGTFSLIPKVGITLANMTNMNLSTDDGELETGFKAGFVGGVQTEYQLTPKLSVSLAALYSMQGCRYADYHIKAPMQVTEDKEYLGLHNHHVNLDYVSVPLMLNYYVIRGLAVKVGVQWAGLVNAKESKEETPYKVNKAGAYTYGEMKQTKADLMEKYEKTEFSIPLGVSYEYMNVVVEARYNLGLSRITQTEKSRNRCFTITAGYKFDL</sequence>
<accession>A0AB33IYW8</accession>
<evidence type="ECO:0000259" key="2">
    <source>
        <dbReference type="Pfam" id="PF13568"/>
    </source>
</evidence>
<feature type="domain" description="Outer membrane protein beta-barrel" evidence="2">
    <location>
        <begin position="18"/>
        <end position="211"/>
    </location>
</feature>
<dbReference type="InterPro" id="IPR025665">
    <property type="entry name" value="Beta-barrel_OMP_2"/>
</dbReference>
<proteinExistence type="predicted"/>
<evidence type="ECO:0000256" key="1">
    <source>
        <dbReference type="SAM" id="SignalP"/>
    </source>
</evidence>
<keyword evidence="1" id="KW-0732">Signal</keyword>
<evidence type="ECO:0000313" key="3">
    <source>
        <dbReference type="EMBL" id="BFO74928.1"/>
    </source>
</evidence>
<gene>
    <name evidence="3" type="ORF">GTC17254_25250</name>
</gene>
<dbReference type="Pfam" id="PF13568">
    <property type="entry name" value="OMP_b-brl_2"/>
    <property type="match status" value="1"/>
</dbReference>
<feature type="chain" id="PRO_5044346375" evidence="1">
    <location>
        <begin position="20"/>
        <end position="231"/>
    </location>
</feature>
<dbReference type="AlphaFoldDB" id="A0AB33IYW8"/>
<organism evidence="3">
    <name type="scientific">Prevotella sp. GTC17254</name>
    <dbReference type="NCBI Taxonomy" id="3236794"/>
    <lineage>
        <taxon>Bacteria</taxon>
        <taxon>Pseudomonadati</taxon>
        <taxon>Bacteroidota</taxon>
        <taxon>Bacteroidia</taxon>
        <taxon>Bacteroidales</taxon>
        <taxon>Prevotellaceae</taxon>
        <taxon>Prevotella</taxon>
    </lineage>
</organism>
<reference evidence="3" key="1">
    <citation type="submission" date="2024-07" db="EMBL/GenBank/DDBJ databases">
        <title>Complete genome sequence of Prevotella sp. YM-2024 GTC17254.</title>
        <authorList>
            <person name="Hayashi M."/>
            <person name="Muto Y."/>
            <person name="Tanaka K."/>
            <person name="Niwa H."/>
        </authorList>
    </citation>
    <scope>NUCLEOTIDE SEQUENCE</scope>
    <source>
        <strain evidence="3">GTC17254</strain>
    </source>
</reference>